<dbReference type="EMBL" id="OV725081">
    <property type="protein sequence ID" value="CAH1402832.1"/>
    <property type="molecule type" value="Genomic_DNA"/>
</dbReference>
<sequence>MGLFNVILRCIYRLERIWSFVISKLCNPSSQKIEVLHLSDNFLVINKGHDIVINSNDPHVAESLHSILSKLYPTLVNPKLRHYFHFVHRLDFVTSGVLCLALNKKAASAAAQCFEKRLTKKYYMALVRGHVSEEVIDIKAAIGECSSEKNGNHKMCVEDDTECLAPRTAFTRLIVLERGIFAAYPASKVMLRPVTGRRHQLRVHCHYLGHTIVGDYTYSSGKDVNPDRTFLHALRLLYFTIY</sequence>
<evidence type="ECO:0000259" key="2">
    <source>
        <dbReference type="Pfam" id="PF00849"/>
    </source>
</evidence>
<accession>A0A9P0HJC5</accession>
<reference evidence="3" key="1">
    <citation type="submission" date="2022-01" db="EMBL/GenBank/DDBJ databases">
        <authorList>
            <person name="King R."/>
        </authorList>
    </citation>
    <scope>NUCLEOTIDE SEQUENCE</scope>
</reference>
<dbReference type="Proteomes" id="UP001152798">
    <property type="component" value="Chromosome 5"/>
</dbReference>
<dbReference type="Pfam" id="PF00849">
    <property type="entry name" value="PseudoU_synth_2"/>
    <property type="match status" value="1"/>
</dbReference>
<dbReference type="GO" id="GO:0003723">
    <property type="term" value="F:RNA binding"/>
    <property type="evidence" value="ECO:0007669"/>
    <property type="project" value="InterPro"/>
</dbReference>
<evidence type="ECO:0000313" key="4">
    <source>
        <dbReference type="Proteomes" id="UP001152798"/>
    </source>
</evidence>
<comment type="similarity">
    <text evidence="1">Belongs to the pseudouridine synthase RluA family.</text>
</comment>
<dbReference type="OrthoDB" id="418349at2759"/>
<dbReference type="SUPFAM" id="SSF55120">
    <property type="entry name" value="Pseudouridine synthase"/>
    <property type="match status" value="1"/>
</dbReference>
<organism evidence="3 4">
    <name type="scientific">Nezara viridula</name>
    <name type="common">Southern green stink bug</name>
    <name type="synonym">Cimex viridulus</name>
    <dbReference type="NCBI Taxonomy" id="85310"/>
    <lineage>
        <taxon>Eukaryota</taxon>
        <taxon>Metazoa</taxon>
        <taxon>Ecdysozoa</taxon>
        <taxon>Arthropoda</taxon>
        <taxon>Hexapoda</taxon>
        <taxon>Insecta</taxon>
        <taxon>Pterygota</taxon>
        <taxon>Neoptera</taxon>
        <taxon>Paraneoptera</taxon>
        <taxon>Hemiptera</taxon>
        <taxon>Heteroptera</taxon>
        <taxon>Panheteroptera</taxon>
        <taxon>Pentatomomorpha</taxon>
        <taxon>Pentatomoidea</taxon>
        <taxon>Pentatomidae</taxon>
        <taxon>Pentatominae</taxon>
        <taxon>Nezara</taxon>
    </lineage>
</organism>
<evidence type="ECO:0000256" key="1">
    <source>
        <dbReference type="ARBA" id="ARBA00010876"/>
    </source>
</evidence>
<feature type="domain" description="Pseudouridine synthase RsuA/RluA-like" evidence="2">
    <location>
        <begin position="41"/>
        <end position="206"/>
    </location>
</feature>
<dbReference type="PANTHER" id="PTHR21600:SF87">
    <property type="entry name" value="RNA PSEUDOURIDYLATE SYNTHASE DOMAIN-CONTAINING PROTEIN 1"/>
    <property type="match status" value="1"/>
</dbReference>
<dbReference type="AlphaFoldDB" id="A0A9P0HJC5"/>
<name>A0A9P0HJC5_NEZVI</name>
<evidence type="ECO:0000313" key="3">
    <source>
        <dbReference type="EMBL" id="CAH1402832.1"/>
    </source>
</evidence>
<dbReference type="GO" id="GO:0000455">
    <property type="term" value="P:enzyme-directed rRNA pseudouridine synthesis"/>
    <property type="evidence" value="ECO:0007669"/>
    <property type="project" value="TreeGrafter"/>
</dbReference>
<dbReference type="Gene3D" id="3.30.2350.10">
    <property type="entry name" value="Pseudouridine synthase"/>
    <property type="match status" value="1"/>
</dbReference>
<gene>
    <name evidence="3" type="ORF">NEZAVI_LOCUS11559</name>
</gene>
<dbReference type="InterPro" id="IPR006145">
    <property type="entry name" value="PsdUridine_synth_RsuA/RluA"/>
</dbReference>
<dbReference type="PANTHER" id="PTHR21600">
    <property type="entry name" value="MITOCHONDRIAL RNA PSEUDOURIDINE SYNTHASE"/>
    <property type="match status" value="1"/>
</dbReference>
<dbReference type="CDD" id="cd02869">
    <property type="entry name" value="PseudoU_synth_RluA_like"/>
    <property type="match status" value="1"/>
</dbReference>
<proteinExistence type="inferred from homology"/>
<protein>
    <recommendedName>
        <fullName evidence="2">Pseudouridine synthase RsuA/RluA-like domain-containing protein</fullName>
    </recommendedName>
</protein>
<dbReference type="GO" id="GO:0009982">
    <property type="term" value="F:pseudouridine synthase activity"/>
    <property type="evidence" value="ECO:0007669"/>
    <property type="project" value="InterPro"/>
</dbReference>
<dbReference type="InterPro" id="IPR050188">
    <property type="entry name" value="RluA_PseudoU_synthase"/>
</dbReference>
<dbReference type="InterPro" id="IPR020103">
    <property type="entry name" value="PsdUridine_synth_cat_dom_sf"/>
</dbReference>
<keyword evidence="4" id="KW-1185">Reference proteome</keyword>